<dbReference type="Gene3D" id="2.30.230.10">
    <property type="entry name" value="Lipovitellin, beta-sheet shell regions, chain A"/>
    <property type="match status" value="1"/>
</dbReference>
<keyword evidence="9" id="KW-1185">Reference proteome</keyword>
<evidence type="ECO:0000313" key="9">
    <source>
        <dbReference type="Proteomes" id="UP000807504"/>
    </source>
</evidence>
<name>A0A8T0F5Q2_ARGBR</name>
<keyword evidence="2" id="KW-0758">Storage protein</keyword>
<dbReference type="GO" id="GO:0005319">
    <property type="term" value="F:lipid transporter activity"/>
    <property type="evidence" value="ECO:0007669"/>
    <property type="project" value="InterPro"/>
</dbReference>
<dbReference type="SUPFAM" id="SSF48431">
    <property type="entry name" value="Lipovitellin-phosvitin complex, superhelical domain"/>
    <property type="match status" value="1"/>
</dbReference>
<dbReference type="SMART" id="SM00638">
    <property type="entry name" value="LPD_N"/>
    <property type="match status" value="1"/>
</dbReference>
<dbReference type="PANTHER" id="PTHR23345:SF15">
    <property type="entry name" value="VITELLOGENIN 1-RELATED"/>
    <property type="match status" value="1"/>
</dbReference>
<organism evidence="8 9">
    <name type="scientific">Argiope bruennichi</name>
    <name type="common">Wasp spider</name>
    <name type="synonym">Aranea bruennichi</name>
    <dbReference type="NCBI Taxonomy" id="94029"/>
    <lineage>
        <taxon>Eukaryota</taxon>
        <taxon>Metazoa</taxon>
        <taxon>Ecdysozoa</taxon>
        <taxon>Arthropoda</taxon>
        <taxon>Chelicerata</taxon>
        <taxon>Arachnida</taxon>
        <taxon>Araneae</taxon>
        <taxon>Araneomorphae</taxon>
        <taxon>Entelegynae</taxon>
        <taxon>Araneoidea</taxon>
        <taxon>Araneidae</taxon>
        <taxon>Argiope</taxon>
    </lineage>
</organism>
<keyword evidence="4" id="KW-0325">Glycoprotein</keyword>
<dbReference type="InterPro" id="IPR015817">
    <property type="entry name" value="Vitellinogen_open_b-sht_sub1"/>
</dbReference>
<accession>A0A8T0F5Q2</accession>
<evidence type="ECO:0000313" key="8">
    <source>
        <dbReference type="EMBL" id="KAF8784740.1"/>
    </source>
</evidence>
<dbReference type="InterPro" id="IPR015255">
    <property type="entry name" value="Vitellinogen_open_b-sht"/>
</dbReference>
<comment type="caution">
    <text evidence="8">The sequence shown here is derived from an EMBL/GenBank/DDBJ whole genome shotgun (WGS) entry which is preliminary data.</text>
</comment>
<evidence type="ECO:0000259" key="7">
    <source>
        <dbReference type="PROSITE" id="PS51211"/>
    </source>
</evidence>
<keyword evidence="3 5" id="KW-1015">Disulfide bond</keyword>
<dbReference type="InterPro" id="IPR011030">
    <property type="entry name" value="Lipovitellin_superhlx_dom"/>
</dbReference>
<dbReference type="Pfam" id="PF01347">
    <property type="entry name" value="Vitellogenin_N"/>
    <property type="match status" value="1"/>
</dbReference>
<dbReference type="PANTHER" id="PTHR23345">
    <property type="entry name" value="VITELLOGENIN-RELATED"/>
    <property type="match status" value="1"/>
</dbReference>
<evidence type="ECO:0000256" key="2">
    <source>
        <dbReference type="ARBA" id="ARBA00022761"/>
    </source>
</evidence>
<feature type="chain" id="PRO_5035820263" evidence="6">
    <location>
        <begin position="18"/>
        <end position="831"/>
    </location>
</feature>
<dbReference type="InterPro" id="IPR015816">
    <property type="entry name" value="Vitellinogen_b-sht_N"/>
</dbReference>
<feature type="signal peptide" evidence="6">
    <location>
        <begin position="1"/>
        <end position="17"/>
    </location>
</feature>
<reference evidence="8" key="2">
    <citation type="submission" date="2020-06" db="EMBL/GenBank/DDBJ databases">
        <authorList>
            <person name="Sheffer M."/>
        </authorList>
    </citation>
    <scope>NUCLEOTIDE SEQUENCE</scope>
</reference>
<dbReference type="SMART" id="SM01169">
    <property type="entry name" value="DUF1943"/>
    <property type="match status" value="1"/>
</dbReference>
<comment type="caution">
    <text evidence="5">Lacks conserved residue(s) required for the propagation of feature annotation.</text>
</comment>
<feature type="disulfide bond" evidence="5">
    <location>
        <begin position="432"/>
        <end position="437"/>
    </location>
</feature>
<dbReference type="InterPro" id="IPR015819">
    <property type="entry name" value="Lipid_transp_b-sht_shell"/>
</dbReference>
<evidence type="ECO:0000256" key="4">
    <source>
        <dbReference type="ARBA" id="ARBA00023180"/>
    </source>
</evidence>
<dbReference type="PROSITE" id="PS51211">
    <property type="entry name" value="VITELLOGENIN"/>
    <property type="match status" value="1"/>
</dbReference>
<dbReference type="SUPFAM" id="SSF56968">
    <property type="entry name" value="Lipovitellin-phosvitin complex, beta-sheet shell regions"/>
    <property type="match status" value="2"/>
</dbReference>
<sequence length="831" mass="93987">MWLRLLALACVTGIVVAGPFQKETRHYCAKQCTQRQQEKLQWKVGSAYVYRYQSENIVTYGGNQKQKSSIEAEVEYHILTKCDTLLKMKNIRINQKLTEEEKEDLKRKLELPLVYSNADGTFETVCPSLEESTQSLNIKKALISTFVITMSKLDTPEETEEYDSLGKCNTKYSIKYGKELVLKKEKDLKSCTNRHTFLSSLLKQKIPSSLIFESDHLECKQLIEEGIIKKVECKESERMKPPLKDQNSWIEFSGSSEQELIEKKTADNFQPEEPLLSEDILFDLEESRKGDSNEKEAERILRKLCSKNINVVDISVSSDFMKLVSLTKGLSYEQLEKMHRFLQNGKLCSSKKIRDLFVDTLPVIGTDASVKLMVKLIENQDITGLKAKLWPASFALISKPTKEAVASVIPLLKMDYSMSVILGVSAMIHKLCSLENCAVIDSVDEVISIFNQYLGQNCSADDDDKILAALKAFGNMGYHGKARENIIACVKDSSKSTRLRLAAIDAFRRINDKRPDEFIEIYSNKNENYEVRISAFASVLKHADHQQFHKIKETAESENDSQVAGYVYTSIKNLNKASSPDKQKIKKLLDNIQIQPPKVNYWENSKNIEVTGFSESLNIGGGIEADIIHSPDSKIPRSVYTRLNVGIFDVNINLLELSIRAEGLEELLKKVIGFKDKPSKERSWSLFSSKHLTGESDSELSLFVRALNTEIFYRSASDLSGLGEMIRIAEITNKLAHENNADFSHSLVFMNSKLVIPSITGRSYTFDFTGTSTVGVTARSKVDLLSLPRNADVHIHFQPSANIEFATTVGIQSNKHRARLKKSYITDYMYN</sequence>
<dbReference type="Pfam" id="PF09172">
    <property type="entry name" value="Vit_open_b-sht"/>
    <property type="match status" value="1"/>
</dbReference>
<gene>
    <name evidence="8" type="ORF">HNY73_010383</name>
</gene>
<dbReference type="Gene3D" id="1.25.10.20">
    <property type="entry name" value="Vitellinogen, superhelical"/>
    <property type="match status" value="1"/>
</dbReference>
<dbReference type="EMBL" id="JABXBU010000030">
    <property type="protein sequence ID" value="KAF8784740.1"/>
    <property type="molecule type" value="Genomic_DNA"/>
</dbReference>
<reference evidence="8" key="1">
    <citation type="journal article" date="2020" name="bioRxiv">
        <title>Chromosome-level reference genome of the European wasp spider Argiope bruennichi: a resource for studies on range expansion and evolutionary adaptation.</title>
        <authorList>
            <person name="Sheffer M.M."/>
            <person name="Hoppe A."/>
            <person name="Krehenwinkel H."/>
            <person name="Uhl G."/>
            <person name="Kuss A.W."/>
            <person name="Jensen L."/>
            <person name="Jensen C."/>
            <person name="Gillespie R.G."/>
            <person name="Hoff K.J."/>
            <person name="Prost S."/>
        </authorList>
    </citation>
    <scope>NUCLEOTIDE SEQUENCE</scope>
</reference>
<feature type="domain" description="Vitellogenin" evidence="7">
    <location>
        <begin position="42"/>
        <end position="639"/>
    </location>
</feature>
<dbReference type="Proteomes" id="UP000807504">
    <property type="component" value="Unassembled WGS sequence"/>
</dbReference>
<dbReference type="Gene3D" id="2.20.50.20">
    <property type="entry name" value="Lipovitellin. Chain A, domain 3"/>
    <property type="match status" value="1"/>
</dbReference>
<dbReference type="GO" id="GO:0045735">
    <property type="term" value="F:nutrient reservoir activity"/>
    <property type="evidence" value="ECO:0007669"/>
    <property type="project" value="UniProtKB-KW"/>
</dbReference>
<evidence type="ECO:0000256" key="3">
    <source>
        <dbReference type="ARBA" id="ARBA00023157"/>
    </source>
</evidence>
<keyword evidence="1 6" id="KW-0732">Signal</keyword>
<dbReference type="AlphaFoldDB" id="A0A8T0F5Q2"/>
<dbReference type="InterPro" id="IPR001747">
    <property type="entry name" value="Vitellogenin_N"/>
</dbReference>
<evidence type="ECO:0000256" key="1">
    <source>
        <dbReference type="ARBA" id="ARBA00022729"/>
    </source>
</evidence>
<protein>
    <submittedName>
        <fullName evidence="8">Vitellogenin like protein</fullName>
    </submittedName>
</protein>
<proteinExistence type="predicted"/>
<dbReference type="InterPro" id="IPR050733">
    <property type="entry name" value="Vitellogenin/Apolipophorin"/>
</dbReference>
<evidence type="ECO:0000256" key="6">
    <source>
        <dbReference type="SAM" id="SignalP"/>
    </source>
</evidence>
<evidence type="ECO:0000256" key="5">
    <source>
        <dbReference type="PROSITE-ProRule" id="PRU00557"/>
    </source>
</evidence>